<sequence>MTPEALAALHRRCFDTPRPWTSAEFAALLATDTVFLTGDLHAFALGRVVAGEAELLTLATDPDRRRAGLGRRCLQAFEAAARARDAQEAFLEVAADNGPAIALYRSAGWRTTGRRRDYYRSPDGQRIDAGIMGKSLA</sequence>
<evidence type="ECO:0000256" key="2">
    <source>
        <dbReference type="ARBA" id="ARBA00023315"/>
    </source>
</evidence>
<keyword evidence="1 4" id="KW-0808">Transferase</keyword>
<reference evidence="4 5" key="1">
    <citation type="journal article" date="2010" name="J. Bacteriol.">
        <title>Genome sequences of Oceanicola granulosus HTCC2516(T) and Oceanicola batsensis HTCC2597(TDelta).</title>
        <authorList>
            <person name="Thrash J.C."/>
            <person name="Cho J.C."/>
            <person name="Vergin K.L."/>
            <person name="Giovannoni S.J."/>
        </authorList>
    </citation>
    <scope>NUCLEOTIDE SEQUENCE [LARGE SCALE GENOMIC DNA]</scope>
    <source>
        <strain evidence="5">ATCC BAA-863 / DSM 15984 / KCTC 12145 / HTCC2597</strain>
    </source>
</reference>
<dbReference type="EMBL" id="AAMO01000002">
    <property type="protein sequence ID" value="EAQ04488.1"/>
    <property type="molecule type" value="Genomic_DNA"/>
</dbReference>
<dbReference type="OrthoDB" id="9804026at2"/>
<gene>
    <name evidence="4" type="ORF">OB2597_10099</name>
</gene>
<protein>
    <submittedName>
        <fullName evidence="4">Ribosomal-protein-alanine acetyltransferase, putative</fullName>
    </submittedName>
</protein>
<accession>A3TVE2</accession>
<evidence type="ECO:0000259" key="3">
    <source>
        <dbReference type="PROSITE" id="PS51186"/>
    </source>
</evidence>
<dbReference type="InterPro" id="IPR016181">
    <property type="entry name" value="Acyl_CoA_acyltransferase"/>
</dbReference>
<dbReference type="Proteomes" id="UP000004318">
    <property type="component" value="Unassembled WGS sequence"/>
</dbReference>
<dbReference type="STRING" id="252305.OB2597_10099"/>
<feature type="domain" description="N-acetyltransferase" evidence="3">
    <location>
        <begin position="1"/>
        <end position="137"/>
    </location>
</feature>
<dbReference type="AlphaFoldDB" id="A3TVE2"/>
<proteinExistence type="predicted"/>
<dbReference type="eggNOG" id="COG0456">
    <property type="taxonomic scope" value="Bacteria"/>
</dbReference>
<name>A3TVE2_PSEBH</name>
<evidence type="ECO:0000256" key="1">
    <source>
        <dbReference type="ARBA" id="ARBA00022679"/>
    </source>
</evidence>
<comment type="caution">
    <text evidence="4">The sequence shown here is derived from an EMBL/GenBank/DDBJ whole genome shotgun (WGS) entry which is preliminary data.</text>
</comment>
<dbReference type="GO" id="GO:0016747">
    <property type="term" value="F:acyltransferase activity, transferring groups other than amino-acyl groups"/>
    <property type="evidence" value="ECO:0007669"/>
    <property type="project" value="InterPro"/>
</dbReference>
<dbReference type="PROSITE" id="PS51186">
    <property type="entry name" value="GNAT"/>
    <property type="match status" value="1"/>
</dbReference>
<evidence type="ECO:0000313" key="5">
    <source>
        <dbReference type="Proteomes" id="UP000004318"/>
    </source>
</evidence>
<dbReference type="Pfam" id="PF00583">
    <property type="entry name" value="Acetyltransf_1"/>
    <property type="match status" value="1"/>
</dbReference>
<dbReference type="Gene3D" id="3.40.630.30">
    <property type="match status" value="1"/>
</dbReference>
<keyword evidence="2" id="KW-0012">Acyltransferase</keyword>
<dbReference type="InterPro" id="IPR000182">
    <property type="entry name" value="GNAT_dom"/>
</dbReference>
<dbReference type="PANTHER" id="PTHR43420:SF12">
    <property type="entry name" value="N-ACETYLTRANSFERASE DOMAIN-CONTAINING PROTEIN"/>
    <property type="match status" value="1"/>
</dbReference>
<dbReference type="RefSeq" id="WP_009806241.1">
    <property type="nucleotide sequence ID" value="NZ_CH724131.1"/>
</dbReference>
<dbReference type="PANTHER" id="PTHR43420">
    <property type="entry name" value="ACETYLTRANSFERASE"/>
    <property type="match status" value="1"/>
</dbReference>
<organism evidence="4 5">
    <name type="scientific">Pseudooceanicola batsensis (strain ATCC BAA-863 / DSM 15984 / KCTC 12145 / HTCC2597)</name>
    <name type="common">Oceanicola batsensis</name>
    <dbReference type="NCBI Taxonomy" id="252305"/>
    <lineage>
        <taxon>Bacteria</taxon>
        <taxon>Pseudomonadati</taxon>
        <taxon>Pseudomonadota</taxon>
        <taxon>Alphaproteobacteria</taxon>
        <taxon>Rhodobacterales</taxon>
        <taxon>Paracoccaceae</taxon>
        <taxon>Pseudooceanicola</taxon>
    </lineage>
</organism>
<dbReference type="SUPFAM" id="SSF55729">
    <property type="entry name" value="Acyl-CoA N-acyltransferases (Nat)"/>
    <property type="match status" value="1"/>
</dbReference>
<evidence type="ECO:0000313" key="4">
    <source>
        <dbReference type="EMBL" id="EAQ04488.1"/>
    </source>
</evidence>
<keyword evidence="5" id="KW-1185">Reference proteome</keyword>
<dbReference type="CDD" id="cd04301">
    <property type="entry name" value="NAT_SF"/>
    <property type="match status" value="1"/>
</dbReference>
<dbReference type="InterPro" id="IPR050680">
    <property type="entry name" value="YpeA/RimI_acetyltransf"/>
</dbReference>
<dbReference type="HOGENOM" id="CLU_013985_23_2_5"/>